<dbReference type="HAMAP" id="MF_00354">
    <property type="entry name" value="Idi_2"/>
    <property type="match status" value="1"/>
</dbReference>
<dbReference type="CDD" id="cd02811">
    <property type="entry name" value="IDI-2_FMN"/>
    <property type="match status" value="1"/>
</dbReference>
<feature type="binding site" evidence="11">
    <location>
        <begin position="261"/>
        <end position="263"/>
    </location>
    <ligand>
        <name>FMN</name>
        <dbReference type="ChEBI" id="CHEBI:58210"/>
    </ligand>
</feature>
<feature type="binding site" evidence="11">
    <location>
        <begin position="282"/>
        <end position="283"/>
    </location>
    <ligand>
        <name>FMN</name>
        <dbReference type="ChEBI" id="CHEBI:58210"/>
    </ligand>
</feature>
<dbReference type="PANTHER" id="PTHR43665">
    <property type="entry name" value="ISOPENTENYL-DIPHOSPHATE DELTA-ISOMERASE"/>
    <property type="match status" value="1"/>
</dbReference>
<feature type="binding site" evidence="11">
    <location>
        <position position="93"/>
    </location>
    <ligand>
        <name>FMN</name>
        <dbReference type="ChEBI" id="CHEBI:58210"/>
    </ligand>
</feature>
<dbReference type="InterPro" id="IPR011179">
    <property type="entry name" value="IPdP_isomerase"/>
</dbReference>
<comment type="function">
    <text evidence="11">Involved in the biosynthesis of isoprenoids. Catalyzes the 1,3-allylic rearrangement of the homoallylic substrate isopentenyl (IPP) to its allylic isomer, dimethylallyl diphosphate (DMAPP).</text>
</comment>
<feature type="binding site" evidence="11">
    <location>
        <position position="214"/>
    </location>
    <ligand>
        <name>FMN</name>
        <dbReference type="ChEBI" id="CHEBI:58210"/>
    </ligand>
</feature>
<evidence type="ECO:0000256" key="2">
    <source>
        <dbReference type="ARBA" id="ARBA00022490"/>
    </source>
</evidence>
<evidence type="ECO:0000256" key="9">
    <source>
        <dbReference type="ARBA" id="ARBA00023235"/>
    </source>
</evidence>
<evidence type="ECO:0000256" key="5">
    <source>
        <dbReference type="ARBA" id="ARBA00022723"/>
    </source>
</evidence>
<dbReference type="NCBIfam" id="TIGR02151">
    <property type="entry name" value="IPP_isom_2"/>
    <property type="match status" value="1"/>
</dbReference>
<comment type="subcellular location">
    <subcellularLocation>
        <location evidence="11">Cytoplasm</location>
    </subcellularLocation>
</comment>
<feature type="binding site" evidence="11">
    <location>
        <position position="152"/>
    </location>
    <ligand>
        <name>substrate</name>
    </ligand>
</feature>
<comment type="cofactor">
    <cofactor evidence="11">
        <name>NADPH</name>
        <dbReference type="ChEBI" id="CHEBI:57783"/>
    </cofactor>
</comment>
<evidence type="ECO:0000256" key="4">
    <source>
        <dbReference type="ARBA" id="ARBA00022643"/>
    </source>
</evidence>
<keyword evidence="3 11" id="KW-0285">Flavoprotein</keyword>
<dbReference type="AlphaFoldDB" id="A0A212LS55"/>
<dbReference type="GO" id="GO:0004452">
    <property type="term" value="F:isopentenyl-diphosphate delta-isomerase activity"/>
    <property type="evidence" value="ECO:0007669"/>
    <property type="project" value="UniProtKB-UniRule"/>
</dbReference>
<organism evidence="13">
    <name type="scientific">uncultured Sporomusa sp</name>
    <dbReference type="NCBI Taxonomy" id="307249"/>
    <lineage>
        <taxon>Bacteria</taxon>
        <taxon>Bacillati</taxon>
        <taxon>Bacillota</taxon>
        <taxon>Negativicutes</taxon>
        <taxon>Selenomonadales</taxon>
        <taxon>Sporomusaceae</taxon>
        <taxon>Sporomusa</taxon>
        <taxon>environmental samples</taxon>
    </lineage>
</organism>
<dbReference type="GO" id="GO:0010181">
    <property type="term" value="F:FMN binding"/>
    <property type="evidence" value="ECO:0007669"/>
    <property type="project" value="UniProtKB-UniRule"/>
</dbReference>
<keyword evidence="5 11" id="KW-0479">Metal-binding</keyword>
<dbReference type="PANTHER" id="PTHR43665:SF1">
    <property type="entry name" value="ISOPENTENYL-DIPHOSPHATE DELTA-ISOMERASE"/>
    <property type="match status" value="1"/>
</dbReference>
<dbReference type="EMBL" id="FMJE01000003">
    <property type="protein sequence ID" value="SCM80316.1"/>
    <property type="molecule type" value="Genomic_DNA"/>
</dbReference>
<accession>A0A212LS55</accession>
<dbReference type="PIRSF" id="PIRSF003314">
    <property type="entry name" value="IPP_isomerase"/>
    <property type="match status" value="1"/>
</dbReference>
<evidence type="ECO:0000259" key="12">
    <source>
        <dbReference type="Pfam" id="PF01070"/>
    </source>
</evidence>
<dbReference type="SUPFAM" id="SSF51395">
    <property type="entry name" value="FMN-linked oxidoreductases"/>
    <property type="match status" value="1"/>
</dbReference>
<comment type="cofactor">
    <cofactor evidence="11">
        <name>Mg(2+)</name>
        <dbReference type="ChEBI" id="CHEBI:18420"/>
    </cofactor>
</comment>
<proteinExistence type="inferred from homology"/>
<keyword evidence="8 11" id="KW-0414">Isoprene biosynthesis</keyword>
<dbReference type="GO" id="GO:0070402">
    <property type="term" value="F:NADPH binding"/>
    <property type="evidence" value="ECO:0007669"/>
    <property type="project" value="UniProtKB-UniRule"/>
</dbReference>
<feature type="binding site" evidence="11">
    <location>
        <position position="184"/>
    </location>
    <ligand>
        <name>FMN</name>
        <dbReference type="ChEBI" id="CHEBI:58210"/>
    </ligand>
</feature>
<keyword evidence="9 11" id="KW-0413">Isomerase</keyword>
<comment type="subunit">
    <text evidence="10 11">Homooctamer. Dimer of tetramers.</text>
</comment>
<evidence type="ECO:0000256" key="3">
    <source>
        <dbReference type="ARBA" id="ARBA00022630"/>
    </source>
</evidence>
<gene>
    <name evidence="11 13" type="primary">fni</name>
    <name evidence="13" type="ORF">KL86SPO_30494</name>
</gene>
<evidence type="ECO:0000256" key="10">
    <source>
        <dbReference type="ARBA" id="ARBA00025810"/>
    </source>
</evidence>
<comment type="catalytic activity">
    <reaction evidence="11">
        <text>isopentenyl diphosphate = dimethylallyl diphosphate</text>
        <dbReference type="Rhea" id="RHEA:23284"/>
        <dbReference type="ChEBI" id="CHEBI:57623"/>
        <dbReference type="ChEBI" id="CHEBI:128769"/>
        <dbReference type="EC" id="5.3.3.2"/>
    </reaction>
</comment>
<dbReference type="Gene3D" id="3.20.20.70">
    <property type="entry name" value="Aldolase class I"/>
    <property type="match status" value="1"/>
</dbReference>
<keyword evidence="7 11" id="KW-0521">NADP</keyword>
<protein>
    <recommendedName>
        <fullName evidence="11">Isopentenyl-diphosphate delta-isomerase</fullName>
        <shortName evidence="11">IPP isomerase</shortName>
        <ecNumber evidence="11">5.3.3.2</ecNumber>
    </recommendedName>
    <alternativeName>
        <fullName evidence="11">Isopentenyl diphosphate:dimethylallyl diphosphate isomerase</fullName>
    </alternativeName>
    <alternativeName>
        <fullName evidence="11">Isopentenyl pyrophosphate isomerase</fullName>
    </alternativeName>
    <alternativeName>
        <fullName evidence="11">Type 2 isopentenyl diphosphate isomerase</fullName>
        <shortName evidence="11">IDI-2</shortName>
    </alternativeName>
</protein>
<comment type="cofactor">
    <cofactor evidence="1 11">
        <name>FMN</name>
        <dbReference type="ChEBI" id="CHEBI:58210"/>
    </cofactor>
</comment>
<dbReference type="Pfam" id="PF01070">
    <property type="entry name" value="FMN_dh"/>
    <property type="match status" value="1"/>
</dbReference>
<dbReference type="RefSeq" id="WP_288183783.1">
    <property type="nucleotide sequence ID" value="NZ_LT608335.1"/>
</dbReference>
<evidence type="ECO:0000256" key="11">
    <source>
        <dbReference type="HAMAP-Rule" id="MF_00354"/>
    </source>
</evidence>
<feature type="binding site" evidence="11">
    <location>
        <begin position="63"/>
        <end position="65"/>
    </location>
    <ligand>
        <name>FMN</name>
        <dbReference type="ChEBI" id="CHEBI:58210"/>
    </ligand>
</feature>
<sequence>MKRQSRKLEHIKYSMLLDDGPAAAGFADFHLVHNCLPDLAWRDIDISTTVAGIPLAQPVIINAITGGADDVTLLNRDLAEFAKQTGIPMAVGSQYAAVENPAVAESYKIVRQVNPEGIVFANLGAHATPEAARYAVEMIDAQAIQIHLNSGQEIIMSEGDRDFSGYLSRIAAIVAQVDVPVIVKEVGCGIAREQAAALADVGVKAIDVGGTGGTNFLAIEAARSKLHLDDDMMSWGIPTAISAMEVLSITNSSADVILSGGVRTPLDVVKALTIGGAAAGIAGPILKVLQCQGLEGAIRWYESFTTDVKRFMLLAGTRTVKELQSCPLVITGFSREWLEARGIDITQFARRKKIR</sequence>
<keyword evidence="2 11" id="KW-0963">Cytoplasm</keyword>
<evidence type="ECO:0000256" key="8">
    <source>
        <dbReference type="ARBA" id="ARBA00023229"/>
    </source>
</evidence>
<evidence type="ECO:0000256" key="7">
    <source>
        <dbReference type="ARBA" id="ARBA00022857"/>
    </source>
</evidence>
<dbReference type="InterPro" id="IPR013785">
    <property type="entry name" value="Aldolase_TIM"/>
</dbReference>
<dbReference type="GO" id="GO:0005737">
    <property type="term" value="C:cytoplasm"/>
    <property type="evidence" value="ECO:0007669"/>
    <property type="project" value="UniProtKB-SubCell"/>
</dbReference>
<keyword evidence="6 11" id="KW-0460">Magnesium</keyword>
<feature type="binding site" evidence="11">
    <location>
        <position position="153"/>
    </location>
    <ligand>
        <name>Mg(2+)</name>
        <dbReference type="ChEBI" id="CHEBI:18420"/>
    </ligand>
</feature>
<feature type="binding site" evidence="11">
    <location>
        <begin position="6"/>
        <end position="7"/>
    </location>
    <ligand>
        <name>substrate</name>
    </ligand>
</feature>
<name>A0A212LS55_9FIRM</name>
<dbReference type="GO" id="GO:0016491">
    <property type="term" value="F:oxidoreductase activity"/>
    <property type="evidence" value="ECO:0007669"/>
    <property type="project" value="InterPro"/>
</dbReference>
<feature type="domain" description="FMN-dependent dehydrogenase" evidence="12">
    <location>
        <begin position="167"/>
        <end position="325"/>
    </location>
</feature>
<evidence type="ECO:0000313" key="13">
    <source>
        <dbReference type="EMBL" id="SCM80316.1"/>
    </source>
</evidence>
<reference evidence="13" key="1">
    <citation type="submission" date="2016-08" db="EMBL/GenBank/DDBJ databases">
        <authorList>
            <person name="Seilhamer J.J."/>
        </authorList>
    </citation>
    <scope>NUCLEOTIDE SEQUENCE</scope>
    <source>
        <strain evidence="13">86</strain>
    </source>
</reference>
<comment type="caution">
    <text evidence="11">Lacks conserved residue(s) required for the propagation of feature annotation.</text>
</comment>
<dbReference type="EC" id="5.3.3.2" evidence="11"/>
<evidence type="ECO:0000256" key="1">
    <source>
        <dbReference type="ARBA" id="ARBA00001917"/>
    </source>
</evidence>
<feature type="binding site" evidence="11">
    <location>
        <position position="122"/>
    </location>
    <ligand>
        <name>FMN</name>
        <dbReference type="ChEBI" id="CHEBI:58210"/>
    </ligand>
</feature>
<comment type="similarity">
    <text evidence="11">Belongs to the IPP isomerase type 2 family.</text>
</comment>
<dbReference type="GO" id="GO:0000287">
    <property type="term" value="F:magnesium ion binding"/>
    <property type="evidence" value="ECO:0007669"/>
    <property type="project" value="UniProtKB-UniRule"/>
</dbReference>
<dbReference type="GO" id="GO:0008299">
    <property type="term" value="P:isoprenoid biosynthetic process"/>
    <property type="evidence" value="ECO:0007669"/>
    <property type="project" value="UniProtKB-UniRule"/>
</dbReference>
<evidence type="ECO:0000256" key="6">
    <source>
        <dbReference type="ARBA" id="ARBA00022842"/>
    </source>
</evidence>
<keyword evidence="4 11" id="KW-0288">FMN</keyword>
<dbReference type="InterPro" id="IPR000262">
    <property type="entry name" value="FMN-dep_DH"/>
</dbReference>